<reference evidence="1 2" key="1">
    <citation type="submission" date="2018-07" db="EMBL/GenBank/DDBJ databases">
        <title>Genomic Encyclopedia of Type Strains, Phase III (KMG-III): the genomes of soil and plant-associated and newly described type strains.</title>
        <authorList>
            <person name="Whitman W."/>
        </authorList>
    </citation>
    <scope>NUCLEOTIDE SEQUENCE [LARGE SCALE GENOMIC DNA]</scope>
    <source>
        <strain evidence="1 2">CECT 7031</strain>
    </source>
</reference>
<dbReference type="InterPro" id="IPR009061">
    <property type="entry name" value="DNA-bd_dom_put_sf"/>
</dbReference>
<dbReference type="AlphaFoldDB" id="A0A288Q9L6"/>
<comment type="caution">
    <text evidence="1">The sequence shown here is derived from an EMBL/GenBank/DDBJ whole genome shotgun (WGS) entry which is preliminary data.</text>
</comment>
<keyword evidence="2" id="KW-1185">Reference proteome</keyword>
<protein>
    <submittedName>
        <fullName evidence="1">Uncharacterized protein</fullName>
    </submittedName>
</protein>
<accession>A0A288Q9L6</accession>
<proteinExistence type="predicted"/>
<dbReference type="EMBL" id="QRAS01000001">
    <property type="protein sequence ID" value="RDL12155.1"/>
    <property type="molecule type" value="Genomic_DNA"/>
</dbReference>
<evidence type="ECO:0000313" key="2">
    <source>
        <dbReference type="Proteomes" id="UP000254912"/>
    </source>
</evidence>
<dbReference type="KEGG" id="wso:WSWS_00959"/>
<dbReference type="Gene3D" id="1.10.10.10">
    <property type="entry name" value="Winged helix-like DNA-binding domain superfamily/Winged helix DNA-binding domain"/>
    <property type="match status" value="1"/>
</dbReference>
<evidence type="ECO:0000313" key="1">
    <source>
        <dbReference type="EMBL" id="RDL12155.1"/>
    </source>
</evidence>
<name>A0A288Q9L6_9LACO</name>
<organism evidence="1 2">
    <name type="scientific">Weissella soli</name>
    <dbReference type="NCBI Taxonomy" id="155866"/>
    <lineage>
        <taxon>Bacteria</taxon>
        <taxon>Bacillati</taxon>
        <taxon>Bacillota</taxon>
        <taxon>Bacilli</taxon>
        <taxon>Lactobacillales</taxon>
        <taxon>Lactobacillaceae</taxon>
        <taxon>Weissella</taxon>
    </lineage>
</organism>
<sequence>MPNINEAIGLIVDEAVRRATASLENRIKELEHRHQSSGMFKTMDAAKEMHISYNTLIKYVRQGMPFHQMEGTRYFDIEESSNWIKEHKN</sequence>
<dbReference type="InterPro" id="IPR036388">
    <property type="entry name" value="WH-like_DNA-bd_sf"/>
</dbReference>
<gene>
    <name evidence="1" type="ORF">DFP99_0588</name>
</gene>
<dbReference type="GeneID" id="94546152"/>
<dbReference type="RefSeq" id="WP_070230204.1">
    <property type="nucleotide sequence ID" value="NZ_BJYO01000002.1"/>
</dbReference>
<dbReference type="SUPFAM" id="SSF46955">
    <property type="entry name" value="Putative DNA-binding domain"/>
    <property type="match status" value="1"/>
</dbReference>
<dbReference type="Proteomes" id="UP000254912">
    <property type="component" value="Unassembled WGS sequence"/>
</dbReference>